<evidence type="ECO:0000256" key="4">
    <source>
        <dbReference type="ARBA" id="ARBA00022989"/>
    </source>
</evidence>
<reference evidence="11" key="2">
    <citation type="submission" date="2012-11" db="EMBL/GenBank/DDBJ databases">
        <authorList>
            <person name="Kuo A."/>
            <person name="Curtis B.A."/>
            <person name="Tanifuji G."/>
            <person name="Burki F."/>
            <person name="Gruber A."/>
            <person name="Irimia M."/>
            <person name="Maruyama S."/>
            <person name="Arias M.C."/>
            <person name="Ball S.G."/>
            <person name="Gile G.H."/>
            <person name="Hirakawa Y."/>
            <person name="Hopkins J.F."/>
            <person name="Rensing S.A."/>
            <person name="Schmutz J."/>
            <person name="Symeonidi A."/>
            <person name="Elias M."/>
            <person name="Eveleigh R.J."/>
            <person name="Herman E.K."/>
            <person name="Klute M.J."/>
            <person name="Nakayama T."/>
            <person name="Obornik M."/>
            <person name="Reyes-Prieto A."/>
            <person name="Armbrust E.V."/>
            <person name="Aves S.J."/>
            <person name="Beiko R.G."/>
            <person name="Coutinho P."/>
            <person name="Dacks J.B."/>
            <person name="Durnford D.G."/>
            <person name="Fast N.M."/>
            <person name="Green B.R."/>
            <person name="Grisdale C."/>
            <person name="Hempe F."/>
            <person name="Henrissat B."/>
            <person name="Hoppner M.P."/>
            <person name="Ishida K.-I."/>
            <person name="Kim E."/>
            <person name="Koreny L."/>
            <person name="Kroth P.G."/>
            <person name="Liu Y."/>
            <person name="Malik S.-B."/>
            <person name="Maier U.G."/>
            <person name="McRose D."/>
            <person name="Mock T."/>
            <person name="Neilson J.A."/>
            <person name="Onodera N.T."/>
            <person name="Poole A.M."/>
            <person name="Pritham E.J."/>
            <person name="Richards T.A."/>
            <person name="Rocap G."/>
            <person name="Roy S.W."/>
            <person name="Sarai C."/>
            <person name="Schaack S."/>
            <person name="Shirato S."/>
            <person name="Slamovits C.H."/>
            <person name="Spencer D.F."/>
            <person name="Suzuki S."/>
            <person name="Worden A.Z."/>
            <person name="Zauner S."/>
            <person name="Barry K."/>
            <person name="Bell C."/>
            <person name="Bharti A.K."/>
            <person name="Crow J.A."/>
            <person name="Grimwood J."/>
            <person name="Kramer R."/>
            <person name="Lindquist E."/>
            <person name="Lucas S."/>
            <person name="Salamov A."/>
            <person name="McFadden G.I."/>
            <person name="Lane C.E."/>
            <person name="Keeling P.J."/>
            <person name="Gray M.W."/>
            <person name="Grigoriev I.V."/>
            <person name="Archibald J.M."/>
        </authorList>
    </citation>
    <scope>NUCLEOTIDE SEQUENCE</scope>
    <source>
        <strain evidence="11">CCMP2712</strain>
    </source>
</reference>
<dbReference type="NCBIfam" id="TIGR01473">
    <property type="entry name" value="cyoE_ctaB"/>
    <property type="match status" value="1"/>
</dbReference>
<dbReference type="FunFam" id="1.10.357.140:FF:000006">
    <property type="entry name" value="Protoheme IX farnesyltransferase, mitochondrial"/>
    <property type="match status" value="1"/>
</dbReference>
<feature type="transmembrane region" description="Helical" evidence="8">
    <location>
        <begin position="83"/>
        <end position="102"/>
    </location>
</feature>
<evidence type="ECO:0000256" key="7">
    <source>
        <dbReference type="ARBA" id="ARBA00030253"/>
    </source>
</evidence>
<evidence type="ECO:0000313" key="11">
    <source>
        <dbReference type="Proteomes" id="UP000011087"/>
    </source>
</evidence>
<proteinExistence type="predicted"/>
<accession>L1J341</accession>
<evidence type="ECO:0000313" key="10">
    <source>
        <dbReference type="EnsemblProtists" id="EKX42554"/>
    </source>
</evidence>
<reference evidence="9 11" key="1">
    <citation type="journal article" date="2012" name="Nature">
        <title>Algal genomes reveal evolutionary mosaicism and the fate of nucleomorphs.</title>
        <authorList>
            <consortium name="DOE Joint Genome Institute"/>
            <person name="Curtis B.A."/>
            <person name="Tanifuji G."/>
            <person name="Burki F."/>
            <person name="Gruber A."/>
            <person name="Irimia M."/>
            <person name="Maruyama S."/>
            <person name="Arias M.C."/>
            <person name="Ball S.G."/>
            <person name="Gile G.H."/>
            <person name="Hirakawa Y."/>
            <person name="Hopkins J.F."/>
            <person name="Kuo A."/>
            <person name="Rensing S.A."/>
            <person name="Schmutz J."/>
            <person name="Symeonidi A."/>
            <person name="Elias M."/>
            <person name="Eveleigh R.J."/>
            <person name="Herman E.K."/>
            <person name="Klute M.J."/>
            <person name="Nakayama T."/>
            <person name="Obornik M."/>
            <person name="Reyes-Prieto A."/>
            <person name="Armbrust E.V."/>
            <person name="Aves S.J."/>
            <person name="Beiko R.G."/>
            <person name="Coutinho P."/>
            <person name="Dacks J.B."/>
            <person name="Durnford D.G."/>
            <person name="Fast N.M."/>
            <person name="Green B.R."/>
            <person name="Grisdale C.J."/>
            <person name="Hempel F."/>
            <person name="Henrissat B."/>
            <person name="Hoppner M.P."/>
            <person name="Ishida K."/>
            <person name="Kim E."/>
            <person name="Koreny L."/>
            <person name="Kroth P.G."/>
            <person name="Liu Y."/>
            <person name="Malik S.B."/>
            <person name="Maier U.G."/>
            <person name="McRose D."/>
            <person name="Mock T."/>
            <person name="Neilson J.A."/>
            <person name="Onodera N.T."/>
            <person name="Poole A.M."/>
            <person name="Pritham E.J."/>
            <person name="Richards T.A."/>
            <person name="Rocap G."/>
            <person name="Roy S.W."/>
            <person name="Sarai C."/>
            <person name="Schaack S."/>
            <person name="Shirato S."/>
            <person name="Slamovits C.H."/>
            <person name="Spencer D.F."/>
            <person name="Suzuki S."/>
            <person name="Worden A.Z."/>
            <person name="Zauner S."/>
            <person name="Barry K."/>
            <person name="Bell C."/>
            <person name="Bharti A.K."/>
            <person name="Crow J.A."/>
            <person name="Grimwood J."/>
            <person name="Kramer R."/>
            <person name="Lindquist E."/>
            <person name="Lucas S."/>
            <person name="Salamov A."/>
            <person name="McFadden G.I."/>
            <person name="Lane C.E."/>
            <person name="Keeling P.J."/>
            <person name="Gray M.W."/>
            <person name="Grigoriev I.V."/>
            <person name="Archibald J.M."/>
        </authorList>
    </citation>
    <scope>NUCLEOTIDE SEQUENCE</scope>
    <source>
        <strain evidence="9 11">CCMP2712</strain>
    </source>
</reference>
<evidence type="ECO:0000256" key="3">
    <source>
        <dbReference type="ARBA" id="ARBA00022692"/>
    </source>
</evidence>
<protein>
    <recommendedName>
        <fullName evidence="7">Heme O synthase</fullName>
    </recommendedName>
</protein>
<dbReference type="GO" id="GO:0016020">
    <property type="term" value="C:membrane"/>
    <property type="evidence" value="ECO:0007669"/>
    <property type="project" value="UniProtKB-SubCell"/>
</dbReference>
<dbReference type="PANTHER" id="PTHR43448:SF2">
    <property type="entry name" value="PROTOHEME IX FARNESYLTRANSFERASE, MITOCHONDRIAL"/>
    <property type="match status" value="1"/>
</dbReference>
<keyword evidence="11" id="KW-1185">Reference proteome</keyword>
<dbReference type="AlphaFoldDB" id="L1J341"/>
<evidence type="ECO:0000256" key="5">
    <source>
        <dbReference type="ARBA" id="ARBA00023133"/>
    </source>
</evidence>
<evidence type="ECO:0000256" key="6">
    <source>
        <dbReference type="ARBA" id="ARBA00023136"/>
    </source>
</evidence>
<reference evidence="10" key="3">
    <citation type="submission" date="2016-03" db="UniProtKB">
        <authorList>
            <consortium name="EnsemblProtists"/>
        </authorList>
    </citation>
    <scope>IDENTIFICATION</scope>
</reference>
<dbReference type="CDD" id="cd13957">
    <property type="entry name" value="PT_UbiA_Cox10"/>
    <property type="match status" value="1"/>
</dbReference>
<dbReference type="GO" id="GO:0005739">
    <property type="term" value="C:mitochondrion"/>
    <property type="evidence" value="ECO:0007669"/>
    <property type="project" value="TreeGrafter"/>
</dbReference>
<keyword evidence="6 8" id="KW-0472">Membrane</keyword>
<organism evidence="9">
    <name type="scientific">Guillardia theta (strain CCMP2712)</name>
    <name type="common">Cryptophyte</name>
    <dbReference type="NCBI Taxonomy" id="905079"/>
    <lineage>
        <taxon>Eukaryota</taxon>
        <taxon>Cryptophyceae</taxon>
        <taxon>Pyrenomonadales</taxon>
        <taxon>Geminigeraceae</taxon>
        <taxon>Guillardia</taxon>
    </lineage>
</organism>
<dbReference type="PaxDb" id="55529-EKX42554"/>
<feature type="transmembrane region" description="Helical" evidence="8">
    <location>
        <begin position="176"/>
        <end position="193"/>
    </location>
</feature>
<sequence>MATRTFVRQRQFRFQIPRSTAFSSRPPQEDTLNLAALESTAQAIDPEAALQGEKRKTRSKSDVKPWEWPAVYFETGKGKLSSLVTLTAAAGFAIAIPVGAPFSWTGMAMTSAGTMLSAMSASAFNQILERENDSRMVRTGRRPLVVGKISPLHASIAASFAGVGGVALLAVTTNPLAASLAAANIGIYTSLYTPMKQKTIWNTWVGAVVGAIPPMIGWAAATGDLGIGAFVMGGLLFSWQMPHFLSLAYMMRKEYKLGGYKMMPGEPSTPELARATMACMRHCLYLEVKMLDAWWAQM</sequence>
<feature type="transmembrane region" description="Helical" evidence="8">
    <location>
        <begin position="149"/>
        <end position="170"/>
    </location>
</feature>
<keyword evidence="3 8" id="KW-0812">Transmembrane</keyword>
<dbReference type="KEGG" id="gtt:GUITHDRAFT_73866"/>
<dbReference type="Proteomes" id="UP000011087">
    <property type="component" value="Unassembled WGS sequence"/>
</dbReference>
<dbReference type="STRING" id="905079.L1J341"/>
<dbReference type="PANTHER" id="PTHR43448">
    <property type="entry name" value="PROTOHEME IX FARNESYLTRANSFERASE, MITOCHONDRIAL"/>
    <property type="match status" value="1"/>
</dbReference>
<dbReference type="EnsemblProtists" id="EKX42554">
    <property type="protein sequence ID" value="EKX42554"/>
    <property type="gene ID" value="GUITHDRAFT_73866"/>
</dbReference>
<evidence type="ECO:0000256" key="1">
    <source>
        <dbReference type="ARBA" id="ARBA00004141"/>
    </source>
</evidence>
<keyword evidence="5" id="KW-0350">Heme biosynthesis</keyword>
<dbReference type="eggNOG" id="KOG1380">
    <property type="taxonomic scope" value="Eukaryota"/>
</dbReference>
<keyword evidence="4 8" id="KW-1133">Transmembrane helix</keyword>
<dbReference type="OrthoDB" id="5211at2759"/>
<dbReference type="GO" id="GO:0008495">
    <property type="term" value="F:protoheme IX farnesyltransferase activity"/>
    <property type="evidence" value="ECO:0007669"/>
    <property type="project" value="InterPro"/>
</dbReference>
<evidence type="ECO:0000313" key="9">
    <source>
        <dbReference type="EMBL" id="EKX42554.1"/>
    </source>
</evidence>
<feature type="transmembrane region" description="Helical" evidence="8">
    <location>
        <begin position="227"/>
        <end position="251"/>
    </location>
</feature>
<dbReference type="HOGENOM" id="CLU_935226_0_0_1"/>
<evidence type="ECO:0000256" key="2">
    <source>
        <dbReference type="ARBA" id="ARBA00022679"/>
    </source>
</evidence>
<gene>
    <name evidence="9" type="ORF">GUITHDRAFT_73866</name>
</gene>
<comment type="subcellular location">
    <subcellularLocation>
        <location evidence="1">Membrane</location>
        <topology evidence="1">Multi-pass membrane protein</topology>
    </subcellularLocation>
</comment>
<feature type="transmembrane region" description="Helical" evidence="8">
    <location>
        <begin position="108"/>
        <end position="128"/>
    </location>
</feature>
<dbReference type="OMA" id="HFWAIGW"/>
<dbReference type="GeneID" id="17299174"/>
<dbReference type="InterPro" id="IPR044878">
    <property type="entry name" value="UbiA_sf"/>
</dbReference>
<dbReference type="GO" id="GO:0006784">
    <property type="term" value="P:heme A biosynthetic process"/>
    <property type="evidence" value="ECO:0007669"/>
    <property type="project" value="TreeGrafter"/>
</dbReference>
<feature type="transmembrane region" description="Helical" evidence="8">
    <location>
        <begin position="200"/>
        <end position="221"/>
    </location>
</feature>
<dbReference type="RefSeq" id="XP_005829534.1">
    <property type="nucleotide sequence ID" value="XM_005829477.1"/>
</dbReference>
<dbReference type="Gene3D" id="1.10.357.140">
    <property type="entry name" value="UbiA prenyltransferase"/>
    <property type="match status" value="1"/>
</dbReference>
<name>L1J341_GUITC</name>
<dbReference type="Pfam" id="PF01040">
    <property type="entry name" value="UbiA"/>
    <property type="match status" value="1"/>
</dbReference>
<evidence type="ECO:0000256" key="8">
    <source>
        <dbReference type="SAM" id="Phobius"/>
    </source>
</evidence>
<keyword evidence="2" id="KW-0808">Transferase</keyword>
<dbReference type="InterPro" id="IPR006369">
    <property type="entry name" value="Protohaem_IX_farnesylTrfase"/>
</dbReference>
<dbReference type="InterPro" id="IPR000537">
    <property type="entry name" value="UbiA_prenyltransferase"/>
</dbReference>
<dbReference type="EMBL" id="JH993016">
    <property type="protein sequence ID" value="EKX42554.1"/>
    <property type="molecule type" value="Genomic_DNA"/>
</dbReference>